<organism evidence="1 2">
    <name type="scientific">Kipferlia bialata</name>
    <dbReference type="NCBI Taxonomy" id="797122"/>
    <lineage>
        <taxon>Eukaryota</taxon>
        <taxon>Metamonada</taxon>
        <taxon>Carpediemonas-like organisms</taxon>
        <taxon>Kipferlia</taxon>
    </lineage>
</organism>
<dbReference type="AlphaFoldDB" id="A0A9K3DDA2"/>
<evidence type="ECO:0000313" key="1">
    <source>
        <dbReference type="EMBL" id="GIQ91789.1"/>
    </source>
</evidence>
<feature type="non-terminal residue" evidence="1">
    <location>
        <position position="1"/>
    </location>
</feature>
<accession>A0A9K3DDA2</accession>
<dbReference type="Proteomes" id="UP000265618">
    <property type="component" value="Unassembled WGS sequence"/>
</dbReference>
<keyword evidence="2" id="KW-1185">Reference proteome</keyword>
<dbReference type="EMBL" id="BDIP01008332">
    <property type="protein sequence ID" value="GIQ91789.1"/>
    <property type="molecule type" value="Genomic_DNA"/>
</dbReference>
<gene>
    <name evidence="1" type="ORF">KIPB_015190</name>
</gene>
<proteinExistence type="predicted"/>
<evidence type="ECO:0000313" key="2">
    <source>
        <dbReference type="Proteomes" id="UP000265618"/>
    </source>
</evidence>
<sequence length="185" mass="20676">LTLILKKGSGRQKSEFSSDMTNSAFRMVAEVLRKYKDVKVPKEFRTALVSYASPRILSHTSDTAPYIFVRALIGSISTDKQKGTLYRELFALLTKYPGLITQTHNSAIKSLLIGTLGEALVRMPLSDTDRQKFMQTLLVAATSPDVSPQGCLASLFALHDLMPHLPDRYRRLEIINECIGYLVLI</sequence>
<protein>
    <submittedName>
        <fullName evidence="1">Uncharacterized protein</fullName>
    </submittedName>
</protein>
<name>A0A9K3DDA2_9EUKA</name>
<reference evidence="1 2" key="1">
    <citation type="journal article" date="2018" name="PLoS ONE">
        <title>The draft genome of Kipferlia bialata reveals reductive genome evolution in fornicate parasites.</title>
        <authorList>
            <person name="Tanifuji G."/>
            <person name="Takabayashi S."/>
            <person name="Kume K."/>
            <person name="Takagi M."/>
            <person name="Nakayama T."/>
            <person name="Kamikawa R."/>
            <person name="Inagaki Y."/>
            <person name="Hashimoto T."/>
        </authorList>
    </citation>
    <scope>NUCLEOTIDE SEQUENCE [LARGE SCALE GENOMIC DNA]</scope>
    <source>
        <strain evidence="1">NY0173</strain>
    </source>
</reference>
<comment type="caution">
    <text evidence="1">The sequence shown here is derived from an EMBL/GenBank/DDBJ whole genome shotgun (WGS) entry which is preliminary data.</text>
</comment>